<sequence>MQSSCLNLYVEYVSVYPLPSPLSSRQVNGTDVSTATHDQAIRLLKTSSDPLSLCVRHEPAPPGLQELTLVTKPGEGFGLSLSGGVNGYHGNPLDETDEGLFISQVSRGP</sequence>
<comment type="caution">
    <text evidence="2">The sequence shown here is derived from an EMBL/GenBank/DDBJ whole genome shotgun (WGS) entry which is preliminary data.</text>
</comment>
<dbReference type="Gene3D" id="2.30.42.10">
    <property type="match status" value="1"/>
</dbReference>
<dbReference type="GO" id="GO:0016323">
    <property type="term" value="C:basolateral plasma membrane"/>
    <property type="evidence" value="ECO:0007669"/>
    <property type="project" value="TreeGrafter"/>
</dbReference>
<protein>
    <submittedName>
        <fullName evidence="2">Protein scribble homolog</fullName>
    </submittedName>
</protein>
<dbReference type="Gene3D" id="6.20.370.60">
    <property type="match status" value="1"/>
</dbReference>
<evidence type="ECO:0000256" key="1">
    <source>
        <dbReference type="SAM" id="MobiDB-lite"/>
    </source>
</evidence>
<dbReference type="GO" id="GO:0098609">
    <property type="term" value="P:cell-cell adhesion"/>
    <property type="evidence" value="ECO:0007669"/>
    <property type="project" value="TreeGrafter"/>
</dbReference>
<dbReference type="GO" id="GO:0098968">
    <property type="term" value="P:neurotransmitter receptor transport postsynaptic membrane to endosome"/>
    <property type="evidence" value="ECO:0007669"/>
    <property type="project" value="TreeGrafter"/>
</dbReference>
<dbReference type="PANTHER" id="PTHR23119">
    <property type="entry name" value="DISCS LARGE"/>
    <property type="match status" value="1"/>
</dbReference>
<dbReference type="InterPro" id="IPR050614">
    <property type="entry name" value="Synaptic_Scaffolding_LAP-MAGUK"/>
</dbReference>
<keyword evidence="3" id="KW-1185">Reference proteome</keyword>
<dbReference type="GO" id="GO:0098887">
    <property type="term" value="P:neurotransmitter receptor transport, endosome to postsynaptic membrane"/>
    <property type="evidence" value="ECO:0007669"/>
    <property type="project" value="TreeGrafter"/>
</dbReference>
<dbReference type="GO" id="GO:0043113">
    <property type="term" value="P:receptor clustering"/>
    <property type="evidence" value="ECO:0007669"/>
    <property type="project" value="TreeGrafter"/>
</dbReference>
<organism evidence="2 3">
    <name type="scientific">Geodia barretti</name>
    <name type="common">Barrett's horny sponge</name>
    <dbReference type="NCBI Taxonomy" id="519541"/>
    <lineage>
        <taxon>Eukaryota</taxon>
        <taxon>Metazoa</taxon>
        <taxon>Porifera</taxon>
        <taxon>Demospongiae</taxon>
        <taxon>Heteroscleromorpha</taxon>
        <taxon>Tetractinellida</taxon>
        <taxon>Astrophorina</taxon>
        <taxon>Geodiidae</taxon>
        <taxon>Geodia</taxon>
    </lineage>
</organism>
<dbReference type="AlphaFoldDB" id="A0AA35X7F4"/>
<accession>A0AA35X7F4</accession>
<dbReference type="GO" id="GO:0045197">
    <property type="term" value="P:establishment or maintenance of epithelial cell apical/basal polarity"/>
    <property type="evidence" value="ECO:0007669"/>
    <property type="project" value="TreeGrafter"/>
</dbReference>
<proteinExistence type="predicted"/>
<evidence type="ECO:0000313" key="3">
    <source>
        <dbReference type="Proteomes" id="UP001174909"/>
    </source>
</evidence>
<dbReference type="PANTHER" id="PTHR23119:SF50">
    <property type="entry name" value="PDZ DOMAIN-CONTAINING PROTEIN"/>
    <property type="match status" value="1"/>
</dbReference>
<dbReference type="EMBL" id="CASHTH010003713">
    <property type="protein sequence ID" value="CAI8048203.1"/>
    <property type="molecule type" value="Genomic_DNA"/>
</dbReference>
<dbReference type="InterPro" id="IPR036034">
    <property type="entry name" value="PDZ_sf"/>
</dbReference>
<reference evidence="2" key="1">
    <citation type="submission" date="2023-03" db="EMBL/GenBank/DDBJ databases">
        <authorList>
            <person name="Steffen K."/>
            <person name="Cardenas P."/>
        </authorList>
    </citation>
    <scope>NUCLEOTIDE SEQUENCE</scope>
</reference>
<gene>
    <name evidence="2" type="ORF">GBAR_LOCUS26614</name>
</gene>
<dbReference type="Proteomes" id="UP001174909">
    <property type="component" value="Unassembled WGS sequence"/>
</dbReference>
<feature type="region of interest" description="Disordered" evidence="1">
    <location>
        <begin position="87"/>
        <end position="109"/>
    </location>
</feature>
<dbReference type="GO" id="GO:0005912">
    <property type="term" value="C:adherens junction"/>
    <property type="evidence" value="ECO:0007669"/>
    <property type="project" value="TreeGrafter"/>
</dbReference>
<dbReference type="GO" id="GO:0019901">
    <property type="term" value="F:protein kinase binding"/>
    <property type="evidence" value="ECO:0007669"/>
    <property type="project" value="TreeGrafter"/>
</dbReference>
<dbReference type="GO" id="GO:0045211">
    <property type="term" value="C:postsynaptic membrane"/>
    <property type="evidence" value="ECO:0007669"/>
    <property type="project" value="TreeGrafter"/>
</dbReference>
<name>A0AA35X7F4_GEOBA</name>
<dbReference type="SUPFAM" id="SSF50156">
    <property type="entry name" value="PDZ domain-like"/>
    <property type="match status" value="2"/>
</dbReference>
<evidence type="ECO:0000313" key="2">
    <source>
        <dbReference type="EMBL" id="CAI8048203.1"/>
    </source>
</evidence>